<dbReference type="AlphaFoldDB" id="A0AAN7M0V5"/>
<name>A0AAN7M0V5_TRANT</name>
<accession>A0AAN7M0V5</accession>
<dbReference type="Proteomes" id="UP001346149">
    <property type="component" value="Unassembled WGS sequence"/>
</dbReference>
<organism evidence="1 2">
    <name type="scientific">Trapa natans</name>
    <name type="common">Water chestnut</name>
    <dbReference type="NCBI Taxonomy" id="22666"/>
    <lineage>
        <taxon>Eukaryota</taxon>
        <taxon>Viridiplantae</taxon>
        <taxon>Streptophyta</taxon>
        <taxon>Embryophyta</taxon>
        <taxon>Tracheophyta</taxon>
        <taxon>Spermatophyta</taxon>
        <taxon>Magnoliopsida</taxon>
        <taxon>eudicotyledons</taxon>
        <taxon>Gunneridae</taxon>
        <taxon>Pentapetalae</taxon>
        <taxon>rosids</taxon>
        <taxon>malvids</taxon>
        <taxon>Myrtales</taxon>
        <taxon>Lythraceae</taxon>
        <taxon>Trapa</taxon>
    </lineage>
</organism>
<dbReference type="EMBL" id="JAXQNO010000006">
    <property type="protein sequence ID" value="KAK4796845.1"/>
    <property type="molecule type" value="Genomic_DNA"/>
</dbReference>
<evidence type="ECO:0000313" key="2">
    <source>
        <dbReference type="Proteomes" id="UP001346149"/>
    </source>
</evidence>
<protein>
    <submittedName>
        <fullName evidence="1">Uncharacterized protein</fullName>
    </submittedName>
</protein>
<comment type="caution">
    <text evidence="1">The sequence shown here is derived from an EMBL/GenBank/DDBJ whole genome shotgun (WGS) entry which is preliminary data.</text>
</comment>
<reference evidence="1 2" key="1">
    <citation type="journal article" date="2023" name="Hortic Res">
        <title>Pangenome of water caltrop reveals structural variations and asymmetric subgenome divergence after allopolyploidization.</title>
        <authorList>
            <person name="Zhang X."/>
            <person name="Chen Y."/>
            <person name="Wang L."/>
            <person name="Yuan Y."/>
            <person name="Fang M."/>
            <person name="Shi L."/>
            <person name="Lu R."/>
            <person name="Comes H.P."/>
            <person name="Ma Y."/>
            <person name="Chen Y."/>
            <person name="Huang G."/>
            <person name="Zhou Y."/>
            <person name="Zheng Z."/>
            <person name="Qiu Y."/>
        </authorList>
    </citation>
    <scope>NUCLEOTIDE SEQUENCE [LARGE SCALE GENOMIC DNA]</scope>
    <source>
        <strain evidence="1">F231</strain>
    </source>
</reference>
<sequence>MTDPCYMRKVKPPGVDGSRLRDAIFCVESLSIKLTEEGIHCTSLEALPAHAIASLLETLNLADTVAPADHDKCMATSSSAEESPRNWLELPRHITAAILQRLGRSRS</sequence>
<gene>
    <name evidence="1" type="ORF">SAY86_029171</name>
</gene>
<evidence type="ECO:0000313" key="1">
    <source>
        <dbReference type="EMBL" id="KAK4796845.1"/>
    </source>
</evidence>
<proteinExistence type="predicted"/>
<keyword evidence="2" id="KW-1185">Reference proteome</keyword>